<feature type="transmembrane region" description="Helical" evidence="1">
    <location>
        <begin position="216"/>
        <end position="238"/>
    </location>
</feature>
<keyword evidence="3" id="KW-1185">Reference proteome</keyword>
<gene>
    <name evidence="4" type="primary">LOC105845445</name>
</gene>
<evidence type="ECO:0000313" key="3">
    <source>
        <dbReference type="Proteomes" id="UP001652625"/>
    </source>
</evidence>
<dbReference type="PANTHER" id="PTHR20932:SF13">
    <property type="entry name" value="LD36653P"/>
    <property type="match status" value="1"/>
</dbReference>
<feature type="domain" description="LysM" evidence="2">
    <location>
        <begin position="27"/>
        <end position="71"/>
    </location>
</feature>
<dbReference type="GeneID" id="105845445"/>
<dbReference type="PROSITE" id="PS51782">
    <property type="entry name" value="LYSM"/>
    <property type="match status" value="1"/>
</dbReference>
<protein>
    <submittedName>
        <fullName evidence="4">LysM and putative peptidoglycan-binding domain-containing protein 4 isoform X2</fullName>
    </submittedName>
</protein>
<name>A0ABM4DA55_HYDVU</name>
<evidence type="ECO:0000313" key="4">
    <source>
        <dbReference type="RefSeq" id="XP_065671231.1"/>
    </source>
</evidence>
<keyword evidence="1" id="KW-1133">Transmembrane helix</keyword>
<dbReference type="InterPro" id="IPR036779">
    <property type="entry name" value="LysM_dom_sf"/>
</dbReference>
<accession>A0ABM4DA55</accession>
<dbReference type="RefSeq" id="XP_065671231.1">
    <property type="nucleotide sequence ID" value="XM_065815159.1"/>
</dbReference>
<dbReference type="PANTHER" id="PTHR20932">
    <property type="entry name" value="LYSM AND PUTATIVE PEPTIDOGLYCAN-BINDING DOMAIN-CONTAINING PROTEIN"/>
    <property type="match status" value="1"/>
</dbReference>
<evidence type="ECO:0000256" key="1">
    <source>
        <dbReference type="SAM" id="Phobius"/>
    </source>
</evidence>
<dbReference type="InterPro" id="IPR018392">
    <property type="entry name" value="LysM"/>
</dbReference>
<organism evidence="3 4">
    <name type="scientific">Hydra vulgaris</name>
    <name type="common">Hydra</name>
    <name type="synonym">Hydra attenuata</name>
    <dbReference type="NCBI Taxonomy" id="6087"/>
    <lineage>
        <taxon>Eukaryota</taxon>
        <taxon>Metazoa</taxon>
        <taxon>Cnidaria</taxon>
        <taxon>Hydrozoa</taxon>
        <taxon>Hydroidolina</taxon>
        <taxon>Anthoathecata</taxon>
        <taxon>Aplanulata</taxon>
        <taxon>Hydridae</taxon>
        <taxon>Hydra</taxon>
    </lineage>
</organism>
<dbReference type="Proteomes" id="UP001652625">
    <property type="component" value="Chromosome 13"/>
</dbReference>
<proteinExistence type="predicted"/>
<evidence type="ECO:0000259" key="2">
    <source>
        <dbReference type="PROSITE" id="PS51782"/>
    </source>
</evidence>
<keyword evidence="1" id="KW-0472">Membrane</keyword>
<dbReference type="InterPro" id="IPR045030">
    <property type="entry name" value="LYSM1-4"/>
</dbReference>
<keyword evidence="1" id="KW-0812">Transmembrane</keyword>
<sequence length="243" mass="28001">MQNRSRVTQKISNNEDKCLFGEKSAFIHINVKDSDTLQKLALMFNCKISDIKLANKIYKEQDLHGLKTIKIPVLPNSILHEEFCKNEESEQSLKNQQPSDTTKESFRMENFDIKNELDYLSDDNDTFDEQSELRSLLADNSVKHVKTGQFVVDQHDLNIVDYLNVIDKRIEQSCAVLDSTTVSNDEVLNLIKTDFVFPNVQKSSVESLGSLGSYKWTHYFFCFCFIAVICPTVGFLLYKFKIQ</sequence>
<reference evidence="4" key="1">
    <citation type="submission" date="2025-08" db="UniProtKB">
        <authorList>
            <consortium name="RefSeq"/>
        </authorList>
    </citation>
    <scope>IDENTIFICATION</scope>
</reference>
<dbReference type="Gene3D" id="3.10.350.10">
    <property type="entry name" value="LysM domain"/>
    <property type="match status" value="1"/>
</dbReference>